<sequence>MPKYAKFMKDLLARNGKTEETSKIVLNERCSAVLLNKIMFKEKDLGSFTIPCVIGKVGIDKALANLRSNISRMPYSMYARLDLGELKPTRMCIELVNKSTQYPRGIAENVIVKIDKFSFPVDFVVLDMKEDHKIPIILGRPFLATAHAMIDVFNKKIYFKVGNETITFDIEKPMKFSTPGDDECLCVDLIDNVVSDLVKEILPPSTLDSFLFEPIINYQQKINSNLWEEEEDDSED</sequence>
<dbReference type="Pfam" id="PF08284">
    <property type="entry name" value="RVP_2"/>
    <property type="match status" value="1"/>
</dbReference>
<comment type="caution">
    <text evidence="1">The sequence shown here is derived from an EMBL/GenBank/DDBJ whole genome shotgun (WGS) entry which is preliminary data.</text>
</comment>
<dbReference type="PANTHER" id="PTHR33067:SF35">
    <property type="entry name" value="ASPARTIC PEPTIDASE DDI1-TYPE DOMAIN-CONTAINING PROTEIN"/>
    <property type="match status" value="1"/>
</dbReference>
<gene>
    <name evidence="1" type="ORF">Tci_058617</name>
</gene>
<dbReference type="PANTHER" id="PTHR33067">
    <property type="entry name" value="RNA-DIRECTED DNA POLYMERASE-RELATED"/>
    <property type="match status" value="1"/>
</dbReference>
<accession>A0A6L2NML9</accession>
<dbReference type="CDD" id="cd00303">
    <property type="entry name" value="retropepsin_like"/>
    <property type="match status" value="1"/>
</dbReference>
<evidence type="ECO:0008006" key="2">
    <source>
        <dbReference type="Google" id="ProtNLM"/>
    </source>
</evidence>
<proteinExistence type="predicted"/>
<dbReference type="AlphaFoldDB" id="A0A6L2NML9"/>
<organism evidence="1">
    <name type="scientific">Tanacetum cinerariifolium</name>
    <name type="common">Dalmatian daisy</name>
    <name type="synonym">Chrysanthemum cinerariifolium</name>
    <dbReference type="NCBI Taxonomy" id="118510"/>
    <lineage>
        <taxon>Eukaryota</taxon>
        <taxon>Viridiplantae</taxon>
        <taxon>Streptophyta</taxon>
        <taxon>Embryophyta</taxon>
        <taxon>Tracheophyta</taxon>
        <taxon>Spermatophyta</taxon>
        <taxon>Magnoliopsida</taxon>
        <taxon>eudicotyledons</taxon>
        <taxon>Gunneridae</taxon>
        <taxon>Pentapetalae</taxon>
        <taxon>asterids</taxon>
        <taxon>campanulids</taxon>
        <taxon>Asterales</taxon>
        <taxon>Asteraceae</taxon>
        <taxon>Asteroideae</taxon>
        <taxon>Anthemideae</taxon>
        <taxon>Anthemidinae</taxon>
        <taxon>Tanacetum</taxon>
    </lineage>
</organism>
<reference evidence="1" key="1">
    <citation type="journal article" date="2019" name="Sci. Rep.">
        <title>Draft genome of Tanacetum cinerariifolium, the natural source of mosquito coil.</title>
        <authorList>
            <person name="Yamashiro T."/>
            <person name="Shiraishi A."/>
            <person name="Satake H."/>
            <person name="Nakayama K."/>
        </authorList>
    </citation>
    <scope>NUCLEOTIDE SEQUENCE</scope>
</reference>
<dbReference type="EMBL" id="BKCJ010009369">
    <property type="protein sequence ID" value="GEU86639.1"/>
    <property type="molecule type" value="Genomic_DNA"/>
</dbReference>
<dbReference type="InterPro" id="IPR021109">
    <property type="entry name" value="Peptidase_aspartic_dom_sf"/>
</dbReference>
<dbReference type="Gene3D" id="2.40.70.10">
    <property type="entry name" value="Acid Proteases"/>
    <property type="match status" value="1"/>
</dbReference>
<name>A0A6L2NML9_TANCI</name>
<evidence type="ECO:0000313" key="1">
    <source>
        <dbReference type="EMBL" id="GEU86639.1"/>
    </source>
</evidence>
<protein>
    <recommendedName>
        <fullName evidence="2">Reverse transcriptase domain-containing protein</fullName>
    </recommendedName>
</protein>